<evidence type="ECO:0000313" key="16">
    <source>
        <dbReference type="Proteomes" id="UP001151699"/>
    </source>
</evidence>
<comment type="caution">
    <text evidence="15">The sequence shown here is derived from an EMBL/GenBank/DDBJ whole genome shotgun (WGS) entry which is preliminary data.</text>
</comment>
<evidence type="ECO:0000259" key="14">
    <source>
        <dbReference type="PROSITE" id="PS50261"/>
    </source>
</evidence>
<feature type="transmembrane region" description="Helical" evidence="12">
    <location>
        <begin position="291"/>
        <end position="310"/>
    </location>
</feature>
<dbReference type="PANTHER" id="PTHR47154:SF2">
    <property type="entry name" value="G-PROTEIN COUPLED RECEPTOR MTH-RELATED"/>
    <property type="match status" value="1"/>
</dbReference>
<feature type="domain" description="G-protein coupled receptors family 2 profile 2" evidence="14">
    <location>
        <begin position="218"/>
        <end position="483"/>
    </location>
</feature>
<organism evidence="15 16">
    <name type="scientific">Pseudolycoriella hygida</name>
    <dbReference type="NCBI Taxonomy" id="35572"/>
    <lineage>
        <taxon>Eukaryota</taxon>
        <taxon>Metazoa</taxon>
        <taxon>Ecdysozoa</taxon>
        <taxon>Arthropoda</taxon>
        <taxon>Hexapoda</taxon>
        <taxon>Insecta</taxon>
        <taxon>Pterygota</taxon>
        <taxon>Neoptera</taxon>
        <taxon>Endopterygota</taxon>
        <taxon>Diptera</taxon>
        <taxon>Nematocera</taxon>
        <taxon>Sciaroidea</taxon>
        <taxon>Sciaridae</taxon>
        <taxon>Pseudolycoriella</taxon>
    </lineage>
</organism>
<evidence type="ECO:0000256" key="8">
    <source>
        <dbReference type="ARBA" id="ARBA00023136"/>
    </source>
</evidence>
<dbReference type="PANTHER" id="PTHR47154">
    <property type="entry name" value="G-PROTEIN COUPLED RECEPTOR MTH-RELATED"/>
    <property type="match status" value="1"/>
</dbReference>
<dbReference type="InterPro" id="IPR000832">
    <property type="entry name" value="GPCR_2_secretin-like"/>
</dbReference>
<protein>
    <submittedName>
        <fullName evidence="15">G-protein coupled receptor Mth2</fullName>
    </submittedName>
</protein>
<evidence type="ECO:0000256" key="13">
    <source>
        <dbReference type="SAM" id="SignalP"/>
    </source>
</evidence>
<keyword evidence="4 12" id="KW-0812">Transmembrane</keyword>
<dbReference type="AlphaFoldDB" id="A0A9Q0S2Z3"/>
<dbReference type="Gene3D" id="2.170.180.11">
    <property type="entry name" value="Methuselah ectodomain, domain 2"/>
    <property type="match status" value="1"/>
</dbReference>
<name>A0A9Q0S2Z3_9DIPT</name>
<dbReference type="InterPro" id="IPR036272">
    <property type="entry name" value="Methuselah_N_sf"/>
</dbReference>
<evidence type="ECO:0000256" key="12">
    <source>
        <dbReference type="SAM" id="Phobius"/>
    </source>
</evidence>
<keyword evidence="5 13" id="KW-0732">Signal</keyword>
<dbReference type="PROSITE" id="PS50261">
    <property type="entry name" value="G_PROTEIN_RECEP_F2_4"/>
    <property type="match status" value="1"/>
</dbReference>
<feature type="transmembrane region" description="Helical" evidence="12">
    <location>
        <begin position="460"/>
        <end position="481"/>
    </location>
</feature>
<dbReference type="GO" id="GO:0007166">
    <property type="term" value="P:cell surface receptor signaling pathway"/>
    <property type="evidence" value="ECO:0007669"/>
    <property type="project" value="InterPro"/>
</dbReference>
<dbReference type="Gene3D" id="1.20.1070.10">
    <property type="entry name" value="Rhodopsin 7-helix transmembrane proteins"/>
    <property type="match status" value="1"/>
</dbReference>
<dbReference type="OrthoDB" id="6134459at2759"/>
<dbReference type="InterPro" id="IPR010596">
    <property type="entry name" value="Methuselah_N_dom"/>
</dbReference>
<evidence type="ECO:0000256" key="6">
    <source>
        <dbReference type="ARBA" id="ARBA00022989"/>
    </source>
</evidence>
<sequence>MAKRLIHYQVAAVIILLITTTVTSVSDNLNMPCNFLDSTNITGGVINNVDDSIEFDGISYPKHLYATYDYEFISDSFRQEVEPHKRGCTCDIDPKKSCVRMCCPRGQYYNGTCFLADDASKVSVDVYADDGTLVANGNVFELFNYVVGTPCVEVFARDPIENEVTDTWALYKNGSVSMGDPQKELLNKNKYCFNPWNFSGTFEMTVVTCFQKYEGNDTNSWLYYGMFFSLPFLVATIVIYAAIPELRNIHGKSLVCYLSMLVVGNSTLGWVKFNDSEPVEPVLCRTLGYTVYFSFVSSFFWLNVISFDLWRNFCGTYFRSKSDEYKKFILYSLYAWGSTTFLFLLCFSLDLSQTIPSKYKPGIGTETCFLPTSPLPQFLYFYLIIVLVMVSNSTFFIITSLKIRSVKNDLARMTSADDTHQQSLDDKKEICALYVRLFIVMGISWIMEIISFLVNPVGKVFYATDIMNTIQGVIIFFLFVMKPKTMNLIKKRWRMWRDKSSENTSRGPTLKSHHESESTEMALSTTY</sequence>
<evidence type="ECO:0000256" key="7">
    <source>
        <dbReference type="ARBA" id="ARBA00023040"/>
    </source>
</evidence>
<dbReference type="Proteomes" id="UP001151699">
    <property type="component" value="Chromosome B"/>
</dbReference>
<feature type="transmembrane region" description="Helical" evidence="12">
    <location>
        <begin position="331"/>
        <end position="351"/>
    </location>
</feature>
<dbReference type="InterPro" id="IPR017981">
    <property type="entry name" value="GPCR_2-like_7TM"/>
</dbReference>
<dbReference type="Pfam" id="PF06652">
    <property type="entry name" value="Methuselah_N"/>
    <property type="match status" value="1"/>
</dbReference>
<comment type="similarity">
    <text evidence="2">Belongs to the G-protein coupled receptor 2 family. Mth subfamily.</text>
</comment>
<keyword evidence="8 12" id="KW-0472">Membrane</keyword>
<keyword evidence="10" id="KW-0807">Transducer</keyword>
<dbReference type="InterPro" id="IPR044860">
    <property type="entry name" value="Methusela_ecto_dom_1"/>
</dbReference>
<dbReference type="CDD" id="cd15039">
    <property type="entry name" value="7tmB3_Methuselah-like"/>
    <property type="match status" value="1"/>
</dbReference>
<feature type="transmembrane region" description="Helical" evidence="12">
    <location>
        <begin position="221"/>
        <end position="242"/>
    </location>
</feature>
<feature type="transmembrane region" description="Helical" evidence="12">
    <location>
        <begin position="254"/>
        <end position="271"/>
    </location>
</feature>
<evidence type="ECO:0000256" key="1">
    <source>
        <dbReference type="ARBA" id="ARBA00004651"/>
    </source>
</evidence>
<evidence type="ECO:0000256" key="5">
    <source>
        <dbReference type="ARBA" id="ARBA00022729"/>
    </source>
</evidence>
<evidence type="ECO:0000256" key="11">
    <source>
        <dbReference type="SAM" id="MobiDB-lite"/>
    </source>
</evidence>
<dbReference type="InterPro" id="IPR023311">
    <property type="entry name" value="Methusela_ecto_dom_2"/>
</dbReference>
<evidence type="ECO:0000256" key="10">
    <source>
        <dbReference type="ARBA" id="ARBA00023224"/>
    </source>
</evidence>
<feature type="signal peptide" evidence="13">
    <location>
        <begin position="1"/>
        <end position="24"/>
    </location>
</feature>
<keyword evidence="3" id="KW-1003">Cell membrane</keyword>
<accession>A0A9Q0S2Z3</accession>
<evidence type="ECO:0000256" key="9">
    <source>
        <dbReference type="ARBA" id="ARBA00023170"/>
    </source>
</evidence>
<feature type="region of interest" description="Disordered" evidence="11">
    <location>
        <begin position="499"/>
        <end position="527"/>
    </location>
</feature>
<reference evidence="15" key="1">
    <citation type="submission" date="2022-07" db="EMBL/GenBank/DDBJ databases">
        <authorList>
            <person name="Trinca V."/>
            <person name="Uliana J.V.C."/>
            <person name="Torres T.T."/>
            <person name="Ward R.J."/>
            <person name="Monesi N."/>
        </authorList>
    </citation>
    <scope>NUCLEOTIDE SEQUENCE</scope>
    <source>
        <strain evidence="15">HSMRA1968</strain>
        <tissue evidence="15">Whole embryos</tissue>
    </source>
</reference>
<dbReference type="GO" id="GO:0008528">
    <property type="term" value="F:G protein-coupled peptide receptor activity"/>
    <property type="evidence" value="ECO:0007669"/>
    <property type="project" value="TreeGrafter"/>
</dbReference>
<evidence type="ECO:0000256" key="3">
    <source>
        <dbReference type="ARBA" id="ARBA00022475"/>
    </source>
</evidence>
<keyword evidence="9 15" id="KW-0675">Receptor</keyword>
<comment type="subcellular location">
    <subcellularLocation>
        <location evidence="1">Cell membrane</location>
        <topology evidence="1">Multi-pass membrane protein</topology>
    </subcellularLocation>
</comment>
<dbReference type="Gene3D" id="2.30.160.11">
    <property type="match status" value="1"/>
</dbReference>
<evidence type="ECO:0000256" key="4">
    <source>
        <dbReference type="ARBA" id="ARBA00022692"/>
    </source>
</evidence>
<dbReference type="Pfam" id="PF00002">
    <property type="entry name" value="7tm_2"/>
    <property type="match status" value="1"/>
</dbReference>
<keyword evidence="7" id="KW-0297">G-protein coupled receptor</keyword>
<gene>
    <name evidence="15" type="primary">mth2_1</name>
    <name evidence="15" type="ORF">Bhyg_06989</name>
</gene>
<evidence type="ECO:0000256" key="2">
    <source>
        <dbReference type="ARBA" id="ARBA00008979"/>
    </source>
</evidence>
<evidence type="ECO:0000313" key="15">
    <source>
        <dbReference type="EMBL" id="KAJ6642043.1"/>
    </source>
</evidence>
<proteinExistence type="inferred from homology"/>
<dbReference type="SUPFAM" id="SSF63877">
    <property type="entry name" value="Methuselah ectodomain"/>
    <property type="match status" value="1"/>
</dbReference>
<feature type="transmembrane region" description="Helical" evidence="12">
    <location>
        <begin position="433"/>
        <end position="454"/>
    </location>
</feature>
<feature type="chain" id="PRO_5040325952" evidence="13">
    <location>
        <begin position="25"/>
        <end position="527"/>
    </location>
</feature>
<keyword evidence="6 12" id="KW-1133">Transmembrane helix</keyword>
<dbReference type="InterPro" id="IPR051384">
    <property type="entry name" value="Mth_GPCR"/>
</dbReference>
<dbReference type="GO" id="GO:0005886">
    <property type="term" value="C:plasma membrane"/>
    <property type="evidence" value="ECO:0007669"/>
    <property type="project" value="UniProtKB-SubCell"/>
</dbReference>
<keyword evidence="16" id="KW-1185">Reference proteome</keyword>
<feature type="transmembrane region" description="Helical" evidence="12">
    <location>
        <begin position="379"/>
        <end position="403"/>
    </location>
</feature>
<dbReference type="EMBL" id="WJQU01000002">
    <property type="protein sequence ID" value="KAJ6642043.1"/>
    <property type="molecule type" value="Genomic_DNA"/>
</dbReference>